<dbReference type="FunCoup" id="G0V9U7">
    <property type="interactions" value="103"/>
</dbReference>
<dbReference type="AlphaFoldDB" id="G0V9U7"/>
<keyword evidence="2" id="KW-1185">Reference proteome</keyword>
<evidence type="ECO:0000313" key="2">
    <source>
        <dbReference type="Proteomes" id="UP000001640"/>
    </source>
</evidence>
<dbReference type="GeneID" id="96902271"/>
<proteinExistence type="predicted"/>
<dbReference type="PANTHER" id="PTHR28015:SF1">
    <property type="entry name" value="ATP SYNTHASE ASSEMBLY FACTOR FMC1, MITOCHONDRIAL"/>
    <property type="match status" value="1"/>
</dbReference>
<dbReference type="OMA" id="HRVGFEL"/>
<name>G0V9U7_NAUCA</name>
<protein>
    <submittedName>
        <fullName evidence="1">Uncharacterized protein</fullName>
    </submittedName>
</protein>
<sequence length="168" mass="19560">MQLQRETLGLYKQLVKTLVHNERKTRLARAIKENKKQIGLLTYRKSQIVRRQQALNEGITDPGLIQEMNNLNRQVDHLKSIDPAKDKKLLFLVDSTPLRIMWEDNLLKSPKNAKELARRLEHIKDIIDFTKNQSQYQNLMALYNLGTGITQEEKVKRTANKVGLDVPF</sequence>
<dbReference type="InParanoid" id="G0V9U7"/>
<dbReference type="Proteomes" id="UP000001640">
    <property type="component" value="Chromosome 2"/>
</dbReference>
<organism evidence="1 2">
    <name type="scientific">Naumovozyma castellii</name>
    <name type="common">Yeast</name>
    <name type="synonym">Saccharomyces castellii</name>
    <dbReference type="NCBI Taxonomy" id="27288"/>
    <lineage>
        <taxon>Eukaryota</taxon>
        <taxon>Fungi</taxon>
        <taxon>Dikarya</taxon>
        <taxon>Ascomycota</taxon>
        <taxon>Saccharomycotina</taxon>
        <taxon>Saccharomycetes</taxon>
        <taxon>Saccharomycetales</taxon>
        <taxon>Saccharomycetaceae</taxon>
        <taxon>Naumovozyma</taxon>
    </lineage>
</organism>
<reference key="2">
    <citation type="submission" date="2011-08" db="EMBL/GenBank/DDBJ databases">
        <title>Genome sequence of Naumovozyma castellii.</title>
        <authorList>
            <person name="Gordon J.L."/>
            <person name="Armisen D."/>
            <person name="Proux-Wera E."/>
            <person name="OhEigeartaigh S.S."/>
            <person name="Byrne K.P."/>
            <person name="Wolfe K.H."/>
        </authorList>
    </citation>
    <scope>NUCLEOTIDE SEQUENCE</scope>
    <source>
        <strain>Type strain:CBS 4309</strain>
    </source>
</reference>
<dbReference type="OrthoDB" id="15893at2759"/>
<dbReference type="HOGENOM" id="CLU_128881_1_0_1"/>
<reference evidence="1 2" key="1">
    <citation type="journal article" date="2011" name="Proc. Natl. Acad. Sci. U.S.A.">
        <title>Evolutionary erosion of yeast sex chromosomes by mating-type switching accidents.</title>
        <authorList>
            <person name="Gordon J.L."/>
            <person name="Armisen D."/>
            <person name="Proux-Wera E."/>
            <person name="Oheigeartaigh S.S."/>
            <person name="Byrne K.P."/>
            <person name="Wolfe K.H."/>
        </authorList>
    </citation>
    <scope>NUCLEOTIDE SEQUENCE [LARGE SCALE GENOMIC DNA]</scope>
    <source>
        <strain evidence="2">ATCC 76901 / BCRC 22586 / CBS 4309 / NBRC 1992 / NRRL Y-12630</strain>
    </source>
</reference>
<dbReference type="GO" id="GO:0005759">
    <property type="term" value="C:mitochondrial matrix"/>
    <property type="evidence" value="ECO:0007669"/>
    <property type="project" value="EnsemblFungi"/>
</dbReference>
<dbReference type="GO" id="GO:0016236">
    <property type="term" value="P:macroautophagy"/>
    <property type="evidence" value="ECO:0007669"/>
    <property type="project" value="EnsemblFungi"/>
</dbReference>
<dbReference type="eggNOG" id="ENOG502SD6J">
    <property type="taxonomic scope" value="Eukaryota"/>
</dbReference>
<dbReference type="InterPro" id="IPR039196">
    <property type="entry name" value="Fmc1"/>
</dbReference>
<dbReference type="STRING" id="1064592.G0V9U7"/>
<accession>G0V9U7</accession>
<dbReference type="PANTHER" id="PTHR28015">
    <property type="entry name" value="ATP SYNTHASE ASSEMBLY FACTOR FMC1, MITOCHONDRIAL"/>
    <property type="match status" value="1"/>
</dbReference>
<dbReference type="KEGG" id="ncs:NCAS_0B06300"/>
<dbReference type="RefSeq" id="XP_003675085.1">
    <property type="nucleotide sequence ID" value="XM_003675037.1"/>
</dbReference>
<evidence type="ECO:0000313" key="1">
    <source>
        <dbReference type="EMBL" id="CCC68714.1"/>
    </source>
</evidence>
<dbReference type="EMBL" id="HE576753">
    <property type="protein sequence ID" value="CCC68714.1"/>
    <property type="molecule type" value="Genomic_DNA"/>
</dbReference>
<dbReference type="GO" id="GO:0033615">
    <property type="term" value="P:mitochondrial proton-transporting ATP synthase complex assembly"/>
    <property type="evidence" value="ECO:0007669"/>
    <property type="project" value="EnsemblFungi"/>
</dbReference>
<gene>
    <name evidence="1" type="primary">NCAS0B06300</name>
    <name evidence="1" type="ordered locus">NCAS_0B06300</name>
</gene>
<dbReference type="Pfam" id="PF13233">
    <property type="entry name" value="Complex1_LYR_2"/>
    <property type="match status" value="1"/>
</dbReference>